<gene>
    <name evidence="2" type="ORF">ACI2JU_12660</name>
</gene>
<dbReference type="RefSeq" id="WP_404675617.1">
    <property type="nucleotide sequence ID" value="NZ_JBJDOT010000016.1"/>
</dbReference>
<dbReference type="Gene3D" id="3.30.160.660">
    <property type="match status" value="1"/>
</dbReference>
<reference evidence="2 3" key="1">
    <citation type="submission" date="2024-11" db="EMBL/GenBank/DDBJ databases">
        <title>The Natural Products Discovery Center: Release of the First 8490 Sequenced Strains for Exploring Actinobacteria Biosynthetic Diversity.</title>
        <authorList>
            <person name="Kalkreuter E."/>
            <person name="Kautsar S.A."/>
            <person name="Yang D."/>
            <person name="Bader C.D."/>
            <person name="Teijaro C.N."/>
            <person name="Fluegel L."/>
            <person name="Davis C.M."/>
            <person name="Simpson J.R."/>
            <person name="Lauterbach L."/>
            <person name="Steele A.D."/>
            <person name="Gui C."/>
            <person name="Meng S."/>
            <person name="Li G."/>
            <person name="Viehrig K."/>
            <person name="Ye F."/>
            <person name="Su P."/>
            <person name="Kiefer A.F."/>
            <person name="Nichols A."/>
            <person name="Cepeda A.J."/>
            <person name="Yan W."/>
            <person name="Fan B."/>
            <person name="Jiang Y."/>
            <person name="Adhikari A."/>
            <person name="Zheng C.-J."/>
            <person name="Schuster L."/>
            <person name="Cowan T.M."/>
            <person name="Smanski M.J."/>
            <person name="Chevrette M.G."/>
            <person name="De Carvalho L.P.S."/>
            <person name="Shen B."/>
        </authorList>
    </citation>
    <scope>NUCLEOTIDE SEQUENCE [LARGE SCALE GENOMIC DNA]</scope>
    <source>
        <strain evidence="2 3">NPDC078403</strain>
    </source>
</reference>
<accession>A0ABW8L275</accession>
<dbReference type="InterPro" id="IPR019938">
    <property type="entry name" value="YcaO_dom_prot"/>
</dbReference>
<dbReference type="Proteomes" id="UP001620262">
    <property type="component" value="Unassembled WGS sequence"/>
</dbReference>
<protein>
    <submittedName>
        <fullName evidence="2">OsmC domain/YcaO domain-containing protein</fullName>
    </submittedName>
</protein>
<evidence type="ECO:0000313" key="2">
    <source>
        <dbReference type="EMBL" id="MFK3864711.1"/>
    </source>
</evidence>
<dbReference type="InterPro" id="IPR036102">
    <property type="entry name" value="OsmC/Ohrsf"/>
</dbReference>
<dbReference type="Gene3D" id="3.30.300.20">
    <property type="match status" value="1"/>
</dbReference>
<name>A0ABW8L275_9GAMM</name>
<proteinExistence type="predicted"/>
<evidence type="ECO:0000313" key="3">
    <source>
        <dbReference type="Proteomes" id="UP001620262"/>
    </source>
</evidence>
<sequence length="726" mass="81548">MEIKVNFLDNLRLEAKFDDFSVIADQPIRYKGDGSAPSPFDYFLASSALCAAYFIKVYCNARDISTDGIRVAQNNIVDPEDRYNQIFQIQVELPESISEKDRTGILRSIDRCTVKRVIQTIPEFKIDAVESLDNDAQAMLMAKSAGSENTFILGKDLPLEQTIADMTAILADLGMKIEISSWRNIVPNVWSLHIRDAASPMCFTNGKGASKESALCSALGEFIERLNCNFFYNDQFLGEEIANSEFVHYPNEKWFQLTDDDSLPEGILDDYTLSIYNPEDELCGSHLIDTNSGNVERGICSIPYVRHSDGETVYFPSNLIENLFLSNGMSAGNNFAEAKVQCLSEIFERAVKRQIIEQELVLPDVPEAILAKYPSIVAGIKGLEEQGFPVVVKDASLGGQFPVMCVTLMNPKTGGVFASFGAHPSFEVALERSLTELLQGRSFEGLNDVPKPTFNSMAVSEPENFVEHFIDSTGKISWRFFSAKHDYDFVEWDFSGTNEEETASLFGILKALGKEAYIAEFSDLGIACRILVPDYSEVYPVEDLIWDNTNKALKYREDILNLHSLDEDQLADLVERLEDSQLDNYIDIITLIGVEFDENTVWGQLTILELKLLIYLALGDLEATMELVETFLQFNDNTVERGLFYQAMHATLEVALNDDLEIEDYIHSFTRMFGQEVMDAIVGSINGDVMFYGLTPTNMQLEGLDRHQRLIDSYKKLHGARAARAK</sequence>
<dbReference type="PANTHER" id="PTHR37809:SF1">
    <property type="entry name" value="RIBOSOMAL PROTEIN S12 METHYLTHIOTRANSFERASE ACCESSORY FACTOR YCAO"/>
    <property type="match status" value="1"/>
</dbReference>
<dbReference type="NCBIfam" id="NF040716">
    <property type="entry name" value="YcaO_for_S12"/>
    <property type="match status" value="1"/>
</dbReference>
<dbReference type="InterPro" id="IPR015946">
    <property type="entry name" value="KH_dom-like_a/b"/>
</dbReference>
<dbReference type="InterPro" id="IPR041080">
    <property type="entry name" value="YcaO_C"/>
</dbReference>
<dbReference type="NCBIfam" id="TIGR00702">
    <property type="entry name" value="YcaO-type kinase domain"/>
    <property type="match status" value="1"/>
</dbReference>
<dbReference type="EMBL" id="JBJDOT010000016">
    <property type="protein sequence ID" value="MFK3864711.1"/>
    <property type="molecule type" value="Genomic_DNA"/>
</dbReference>
<dbReference type="PANTHER" id="PTHR37809">
    <property type="entry name" value="RIBOSOMAL PROTEIN S12 METHYLTHIOTRANSFERASE ACCESSORY FACTOR YCAO"/>
    <property type="match status" value="1"/>
</dbReference>
<dbReference type="InterPro" id="IPR003718">
    <property type="entry name" value="OsmC/Ohr_fam"/>
</dbReference>
<dbReference type="InterPro" id="IPR003776">
    <property type="entry name" value="YcaO-like_dom"/>
</dbReference>
<dbReference type="PROSITE" id="PS51664">
    <property type="entry name" value="YCAO"/>
    <property type="match status" value="1"/>
</dbReference>
<dbReference type="NCBIfam" id="TIGR03549">
    <property type="entry name" value="OsmC domain/YcaO domain-containing protein"/>
    <property type="match status" value="1"/>
</dbReference>
<dbReference type="SUPFAM" id="SSF82784">
    <property type="entry name" value="OsmC-like"/>
    <property type="match status" value="1"/>
</dbReference>
<feature type="domain" description="YcaO" evidence="1">
    <location>
        <begin position="206"/>
        <end position="568"/>
    </location>
</feature>
<evidence type="ECO:0000259" key="1">
    <source>
        <dbReference type="PROSITE" id="PS51664"/>
    </source>
</evidence>
<comment type="caution">
    <text evidence="2">The sequence shown here is derived from an EMBL/GenBank/DDBJ whole genome shotgun (WGS) entry which is preliminary data.</text>
</comment>
<dbReference type="Pfam" id="PF02566">
    <property type="entry name" value="OsmC"/>
    <property type="match status" value="1"/>
</dbReference>
<organism evidence="2 3">
    <name type="scientific">Pseudoalteromonas rhizosphaerae</name>
    <dbReference type="NCBI Taxonomy" id="2518973"/>
    <lineage>
        <taxon>Bacteria</taxon>
        <taxon>Pseudomonadati</taxon>
        <taxon>Pseudomonadota</taxon>
        <taxon>Gammaproteobacteria</taxon>
        <taxon>Alteromonadales</taxon>
        <taxon>Pseudoalteromonadaceae</taxon>
        <taxon>Pseudoalteromonas</taxon>
    </lineage>
</organism>
<keyword evidence="3" id="KW-1185">Reference proteome</keyword>
<dbReference type="Pfam" id="PF02624">
    <property type="entry name" value="YcaO"/>
    <property type="match status" value="1"/>
</dbReference>
<dbReference type="Pfam" id="PF18381">
    <property type="entry name" value="YcaO_C"/>
    <property type="match status" value="1"/>
</dbReference>